<keyword evidence="2" id="KW-0812">Transmembrane</keyword>
<protein>
    <recommendedName>
        <fullName evidence="5">DUF4408 domain-containing protein</fullName>
    </recommendedName>
</protein>
<proteinExistence type="predicted"/>
<feature type="region of interest" description="Disordered" evidence="1">
    <location>
        <begin position="1"/>
        <end position="29"/>
    </location>
</feature>
<feature type="compositionally biased region" description="Pro residues" evidence="1">
    <location>
        <begin position="17"/>
        <end position="29"/>
    </location>
</feature>
<feature type="compositionally biased region" description="Polar residues" evidence="1">
    <location>
        <begin position="1"/>
        <end position="12"/>
    </location>
</feature>
<feature type="compositionally biased region" description="Basic and acidic residues" evidence="1">
    <location>
        <begin position="292"/>
        <end position="305"/>
    </location>
</feature>
<dbReference type="AlphaFoldDB" id="A0AAU9MA84"/>
<dbReference type="EMBL" id="CAKMRJ010001112">
    <property type="protein sequence ID" value="CAH1423472.1"/>
    <property type="molecule type" value="Genomic_DNA"/>
</dbReference>
<evidence type="ECO:0008006" key="5">
    <source>
        <dbReference type="Google" id="ProtNLM"/>
    </source>
</evidence>
<sequence length="410" mass="46023">MAGSSSHSSNKTHLQDPNPPPFSSSMPAKPPKIPEIFKKTTIINKLWELIYLLVIGIAICYGLFSRKMNSVHSSDESDGAKETYLSEISHISSIFEDGVKSPYVFEERDSEFGNGFRKSDRKKLNQSFIGESMVVIDDKNFVLEQLSKRRTIKQNLGSKSLDSAAVKSVLQDSSSTFGDEIKKGKFRGLVPIKLEEKFRETVSDSNSDFDSNSQIPLNWRSKSMRSEKIPDETSHFTKPSVGILDLRSQSMRVSTPTQMKNSADNKESKGETSFAESKPREFSFDSSSEMKNLSDSKEIQKDTIKDSSNSIQKPPPVANTYKRGKSVRTKRPNEQAFKAKTETIPNQTVTEIETGSNLGNNATNVNLDDYLSDHEPHSGEVDRKADEFIAKFREQIRLQQVASARRLNLI</sequence>
<organism evidence="3 4">
    <name type="scientific">Lactuca virosa</name>
    <dbReference type="NCBI Taxonomy" id="75947"/>
    <lineage>
        <taxon>Eukaryota</taxon>
        <taxon>Viridiplantae</taxon>
        <taxon>Streptophyta</taxon>
        <taxon>Embryophyta</taxon>
        <taxon>Tracheophyta</taxon>
        <taxon>Spermatophyta</taxon>
        <taxon>Magnoliopsida</taxon>
        <taxon>eudicotyledons</taxon>
        <taxon>Gunneridae</taxon>
        <taxon>Pentapetalae</taxon>
        <taxon>asterids</taxon>
        <taxon>campanulids</taxon>
        <taxon>Asterales</taxon>
        <taxon>Asteraceae</taxon>
        <taxon>Cichorioideae</taxon>
        <taxon>Cichorieae</taxon>
        <taxon>Lactucinae</taxon>
        <taxon>Lactuca</taxon>
    </lineage>
</organism>
<reference evidence="3 4" key="1">
    <citation type="submission" date="2022-01" db="EMBL/GenBank/DDBJ databases">
        <authorList>
            <person name="Xiong W."/>
            <person name="Schranz E."/>
        </authorList>
    </citation>
    <scope>NUCLEOTIDE SEQUENCE [LARGE SCALE GENOMIC DNA]</scope>
</reference>
<feature type="compositionally biased region" description="Basic and acidic residues" evidence="1">
    <location>
        <begin position="224"/>
        <end position="235"/>
    </location>
</feature>
<evidence type="ECO:0000256" key="2">
    <source>
        <dbReference type="SAM" id="Phobius"/>
    </source>
</evidence>
<dbReference type="PANTHER" id="PTHR34059">
    <property type="entry name" value="EXPRESSED PROTEIN"/>
    <property type="match status" value="1"/>
</dbReference>
<dbReference type="PANTHER" id="PTHR34059:SF6">
    <property type="entry name" value="DUF4408 DOMAIN-CONTAINING PROTEIN"/>
    <property type="match status" value="1"/>
</dbReference>
<feature type="transmembrane region" description="Helical" evidence="2">
    <location>
        <begin position="46"/>
        <end position="64"/>
    </location>
</feature>
<dbReference type="Proteomes" id="UP001157418">
    <property type="component" value="Unassembled WGS sequence"/>
</dbReference>
<keyword evidence="2" id="KW-1133">Transmembrane helix</keyword>
<gene>
    <name evidence="3" type="ORF">LVIROSA_LOCUS10747</name>
</gene>
<evidence type="ECO:0000256" key="1">
    <source>
        <dbReference type="SAM" id="MobiDB-lite"/>
    </source>
</evidence>
<feature type="compositionally biased region" description="Polar residues" evidence="1">
    <location>
        <begin position="247"/>
        <end position="262"/>
    </location>
</feature>
<keyword evidence="2" id="KW-0472">Membrane</keyword>
<name>A0AAU9MA84_9ASTR</name>
<dbReference type="Pfam" id="PF05553">
    <property type="entry name" value="DUF761"/>
    <property type="match status" value="1"/>
</dbReference>
<feature type="region of interest" description="Disordered" evidence="1">
    <location>
        <begin position="201"/>
        <end position="333"/>
    </location>
</feature>
<evidence type="ECO:0000313" key="3">
    <source>
        <dbReference type="EMBL" id="CAH1423472.1"/>
    </source>
</evidence>
<accession>A0AAU9MA84</accession>
<evidence type="ECO:0000313" key="4">
    <source>
        <dbReference type="Proteomes" id="UP001157418"/>
    </source>
</evidence>
<comment type="caution">
    <text evidence="3">The sequence shown here is derived from an EMBL/GenBank/DDBJ whole genome shotgun (WGS) entry which is preliminary data.</text>
</comment>
<feature type="compositionally biased region" description="Low complexity" evidence="1">
    <location>
        <begin position="203"/>
        <end position="213"/>
    </location>
</feature>
<keyword evidence="4" id="KW-1185">Reference proteome</keyword>
<dbReference type="InterPro" id="IPR008480">
    <property type="entry name" value="DUF761_pln"/>
</dbReference>